<protein>
    <recommendedName>
        <fullName evidence="3">DUF29 domain-containing protein</fullName>
    </recommendedName>
</protein>
<evidence type="ECO:0000313" key="2">
    <source>
        <dbReference type="Proteomes" id="UP000680679"/>
    </source>
</evidence>
<dbReference type="RefSeq" id="WP_213378429.1">
    <property type="nucleotide sequence ID" value="NZ_AP024563.1"/>
</dbReference>
<reference evidence="1 2" key="1">
    <citation type="submission" date="2021-04" db="EMBL/GenBank/DDBJ databases">
        <title>Complete genome sequencing of Allochromatium tepidum strain NZ.</title>
        <authorList>
            <person name="Tsukatani Y."/>
            <person name="Mori H."/>
        </authorList>
    </citation>
    <scope>NUCLEOTIDE SEQUENCE [LARGE SCALE GENOMIC DNA]</scope>
    <source>
        <strain evidence="1 2">NZ</strain>
    </source>
</reference>
<dbReference type="Pfam" id="PF01724">
    <property type="entry name" value="DUF29"/>
    <property type="match status" value="1"/>
</dbReference>
<dbReference type="EMBL" id="AP024563">
    <property type="protein sequence ID" value="BCU07306.1"/>
    <property type="molecule type" value="Genomic_DNA"/>
</dbReference>
<keyword evidence="2" id="KW-1185">Reference proteome</keyword>
<gene>
    <name evidence="1" type="ORF">Atep_19830</name>
</gene>
<dbReference type="Gene3D" id="1.20.1220.20">
    <property type="entry name" value="Uncharcterised protein PF01724"/>
    <property type="match status" value="1"/>
</dbReference>
<evidence type="ECO:0000313" key="1">
    <source>
        <dbReference type="EMBL" id="BCU07306.1"/>
    </source>
</evidence>
<dbReference type="InterPro" id="IPR002636">
    <property type="entry name" value="DUF29"/>
</dbReference>
<name>A0ABM7QNI5_9GAMM</name>
<organism evidence="1 2">
    <name type="scientific">Allochromatium tepidum</name>
    <dbReference type="NCBI Taxonomy" id="553982"/>
    <lineage>
        <taxon>Bacteria</taxon>
        <taxon>Pseudomonadati</taxon>
        <taxon>Pseudomonadota</taxon>
        <taxon>Gammaproteobacteria</taxon>
        <taxon>Chromatiales</taxon>
        <taxon>Chromatiaceae</taxon>
        <taxon>Allochromatium</taxon>
    </lineage>
</organism>
<proteinExistence type="predicted"/>
<sequence>MHIENTKLHDVDFHAWTQQQADLLKARNWSEVDIDGLIEEIESMGARERRELINRLAVLLAHLLKWQYQPSFRGRSWQLTLKEQRRRLQRLLRENPSLQARISDFLEDAYGDAILSAAKETGLDENSFPSNCPYLESEILNPDFHPN</sequence>
<evidence type="ECO:0008006" key="3">
    <source>
        <dbReference type="Google" id="ProtNLM"/>
    </source>
</evidence>
<dbReference type="PANTHER" id="PTHR34235">
    <property type="entry name" value="SLR1203 PROTEIN-RELATED"/>
    <property type="match status" value="1"/>
</dbReference>
<accession>A0ABM7QNI5</accession>
<dbReference type="Proteomes" id="UP000680679">
    <property type="component" value="Chromosome"/>
</dbReference>